<dbReference type="SUPFAM" id="SSF52777">
    <property type="entry name" value="CoA-dependent acyltransferases"/>
    <property type="match status" value="1"/>
</dbReference>
<dbReference type="EMBL" id="MJMJ01000001">
    <property type="protein sequence ID" value="OLQ93190.1"/>
    <property type="molecule type" value="Genomic_DNA"/>
</dbReference>
<dbReference type="PANTHER" id="PTHR38474">
    <property type="entry name" value="SLR0299 PROTEIN"/>
    <property type="match status" value="1"/>
</dbReference>
<evidence type="ECO:0000313" key="2">
    <source>
        <dbReference type="Proteomes" id="UP000186313"/>
    </source>
</evidence>
<gene>
    <name evidence="1" type="ORF">BIY22_01485</name>
</gene>
<dbReference type="InterPro" id="IPR023213">
    <property type="entry name" value="CAT-like_dom_sf"/>
</dbReference>
<dbReference type="InterPro" id="IPR001707">
    <property type="entry name" value="Cmp_AcTrfase"/>
</dbReference>
<protein>
    <submittedName>
        <fullName evidence="1">Chloramphenicol acetyltransferase</fullName>
    </submittedName>
</protein>
<sequence>MAYTVLDVAQWARAEHFKFYQQFSHPWYNICSNIDVTELYQYCQQHQHRFFHAYLYLTQQALNQCQPMATRLVDGEVRIYSPMCVSVAILAQDDTVRFCDLPYQANFADFCHHATQTEQRVKNTSFILEQFIGQEMRQNTIHLTVLPWVDFTSMSHARDTQFPDSVPKMAFGKLTKHSEGWRMPLSLEVHHGLMDGLHVGQFIQTLQALFNTPHLLEAASHCD</sequence>
<dbReference type="STRING" id="1381081.BIY22_01485"/>
<accession>A0A1Q9HQQ1</accession>
<dbReference type="RefSeq" id="WP_075705830.1">
    <property type="nucleotide sequence ID" value="NZ_MJMJ01000001.1"/>
</dbReference>
<dbReference type="Pfam" id="PF00302">
    <property type="entry name" value="CAT"/>
    <property type="match status" value="1"/>
</dbReference>
<comment type="caution">
    <text evidence="1">The sequence shown here is derived from an EMBL/GenBank/DDBJ whole genome shotgun (WGS) entry which is preliminary data.</text>
</comment>
<dbReference type="Proteomes" id="UP000186313">
    <property type="component" value="Unassembled WGS sequence"/>
</dbReference>
<dbReference type="OrthoDB" id="9801766at2"/>
<dbReference type="SMART" id="SM01059">
    <property type="entry name" value="CAT"/>
    <property type="match status" value="1"/>
</dbReference>
<organism evidence="1 2">
    <name type="scientific">Vibrio panuliri</name>
    <dbReference type="NCBI Taxonomy" id="1381081"/>
    <lineage>
        <taxon>Bacteria</taxon>
        <taxon>Pseudomonadati</taxon>
        <taxon>Pseudomonadota</taxon>
        <taxon>Gammaproteobacteria</taxon>
        <taxon>Vibrionales</taxon>
        <taxon>Vibrionaceae</taxon>
        <taxon>Vibrio</taxon>
    </lineage>
</organism>
<name>A0A1Q9HQQ1_9VIBR</name>
<evidence type="ECO:0000313" key="1">
    <source>
        <dbReference type="EMBL" id="OLQ93190.1"/>
    </source>
</evidence>
<reference evidence="1 2" key="1">
    <citation type="submission" date="2016-09" db="EMBL/GenBank/DDBJ databases">
        <title>Genomic Taxonomy of the Vibrionaceae.</title>
        <authorList>
            <person name="Gonzalez-Castillo A."/>
            <person name="Gomez-Gil B."/>
            <person name="Enciso-Ibarra K."/>
        </authorList>
    </citation>
    <scope>NUCLEOTIDE SEQUENCE [LARGE SCALE GENOMIC DNA]</scope>
    <source>
        <strain evidence="1 2">CAIM 703</strain>
    </source>
</reference>
<keyword evidence="1" id="KW-0808">Transferase</keyword>
<dbReference type="AlphaFoldDB" id="A0A1Q9HQQ1"/>
<proteinExistence type="predicted"/>
<dbReference type="GO" id="GO:0008811">
    <property type="term" value="F:chloramphenicol O-acetyltransferase activity"/>
    <property type="evidence" value="ECO:0007669"/>
    <property type="project" value="InterPro"/>
</dbReference>
<dbReference type="PANTHER" id="PTHR38474:SF1">
    <property type="entry name" value="SLR0299 PROTEIN"/>
    <property type="match status" value="1"/>
</dbReference>
<dbReference type="Gene3D" id="3.30.559.10">
    <property type="entry name" value="Chloramphenicol acetyltransferase-like domain"/>
    <property type="match status" value="1"/>
</dbReference>